<evidence type="ECO:0000259" key="22">
    <source>
        <dbReference type="PROSITE" id="PS50846"/>
    </source>
</evidence>
<keyword evidence="8 21" id="KW-0479">Metal-binding</keyword>
<dbReference type="PROSITE" id="PS50846">
    <property type="entry name" value="HMA_2"/>
    <property type="match status" value="1"/>
</dbReference>
<dbReference type="GO" id="GO:0043682">
    <property type="term" value="F:P-type divalent copper transporter activity"/>
    <property type="evidence" value="ECO:0007669"/>
    <property type="project" value="TreeGrafter"/>
</dbReference>
<dbReference type="SFLD" id="SFLDG00002">
    <property type="entry name" value="C1.7:_P-type_atpase_like"/>
    <property type="match status" value="1"/>
</dbReference>
<keyword evidence="5 21" id="KW-1003">Cell membrane</keyword>
<feature type="transmembrane region" description="Helical" evidence="21">
    <location>
        <begin position="706"/>
        <end position="724"/>
    </location>
</feature>
<keyword evidence="11 21" id="KW-0067">ATP-binding</keyword>
<keyword evidence="6" id="KW-0597">Phosphoprotein</keyword>
<comment type="caution">
    <text evidence="23">The sequence shown here is derived from an EMBL/GenBank/DDBJ whole genome shotgun (WGS) entry which is preliminary data.</text>
</comment>
<evidence type="ECO:0000256" key="16">
    <source>
        <dbReference type="ARBA" id="ARBA00023065"/>
    </source>
</evidence>
<dbReference type="Proteomes" id="UP000244962">
    <property type="component" value="Unassembled WGS sequence"/>
</dbReference>
<proteinExistence type="inferred from homology"/>
<evidence type="ECO:0000256" key="2">
    <source>
        <dbReference type="ARBA" id="ARBA00006024"/>
    </source>
</evidence>
<dbReference type="Gene3D" id="2.70.150.10">
    <property type="entry name" value="Calcium-transporting ATPase, cytoplasmic transduction domain A"/>
    <property type="match status" value="1"/>
</dbReference>
<dbReference type="SFLD" id="SFLDS00003">
    <property type="entry name" value="Haloacid_Dehalogenase"/>
    <property type="match status" value="1"/>
</dbReference>
<evidence type="ECO:0000256" key="18">
    <source>
        <dbReference type="ARBA" id="ARBA00049289"/>
    </source>
</evidence>
<keyword evidence="7 21" id="KW-0812">Transmembrane</keyword>
<evidence type="ECO:0000256" key="4">
    <source>
        <dbReference type="ARBA" id="ARBA00022448"/>
    </source>
</evidence>
<keyword evidence="4" id="KW-0813">Transport</keyword>
<dbReference type="PRINTS" id="PR00943">
    <property type="entry name" value="CUATPASE"/>
</dbReference>
<dbReference type="GO" id="GO:0055070">
    <property type="term" value="P:copper ion homeostasis"/>
    <property type="evidence" value="ECO:0007669"/>
    <property type="project" value="TreeGrafter"/>
</dbReference>
<dbReference type="FunFam" id="3.40.50.1000:FF:000144">
    <property type="entry name" value="copper-transporting ATPase 1 isoform X2"/>
    <property type="match status" value="1"/>
</dbReference>
<keyword evidence="12" id="KW-0460">Magnesium</keyword>
<evidence type="ECO:0000256" key="6">
    <source>
        <dbReference type="ARBA" id="ARBA00022553"/>
    </source>
</evidence>
<feature type="transmembrane region" description="Helical" evidence="21">
    <location>
        <begin position="79"/>
        <end position="97"/>
    </location>
</feature>
<dbReference type="GO" id="GO:0005507">
    <property type="term" value="F:copper ion binding"/>
    <property type="evidence" value="ECO:0007669"/>
    <property type="project" value="TreeGrafter"/>
</dbReference>
<evidence type="ECO:0000256" key="20">
    <source>
        <dbReference type="ARBA" id="ARBA00074171"/>
    </source>
</evidence>
<evidence type="ECO:0000256" key="14">
    <source>
        <dbReference type="ARBA" id="ARBA00022989"/>
    </source>
</evidence>
<comment type="catalytic activity">
    <reaction evidence="19">
        <text>ATP + H2O = ADP + phosphate + H(+)</text>
        <dbReference type="Rhea" id="RHEA:13065"/>
        <dbReference type="ChEBI" id="CHEBI:15377"/>
        <dbReference type="ChEBI" id="CHEBI:15378"/>
        <dbReference type="ChEBI" id="CHEBI:30616"/>
        <dbReference type="ChEBI" id="CHEBI:43474"/>
        <dbReference type="ChEBI" id="CHEBI:456216"/>
    </reaction>
</comment>
<evidence type="ECO:0000256" key="15">
    <source>
        <dbReference type="ARBA" id="ARBA00023008"/>
    </source>
</evidence>
<evidence type="ECO:0000256" key="7">
    <source>
        <dbReference type="ARBA" id="ARBA00022692"/>
    </source>
</evidence>
<dbReference type="PANTHER" id="PTHR43520">
    <property type="entry name" value="ATP7, ISOFORM B"/>
    <property type="match status" value="1"/>
</dbReference>
<evidence type="ECO:0000256" key="12">
    <source>
        <dbReference type="ARBA" id="ARBA00022842"/>
    </source>
</evidence>
<feature type="transmembrane region" description="Helical" evidence="21">
    <location>
        <begin position="372"/>
        <end position="394"/>
    </location>
</feature>
<evidence type="ECO:0000256" key="5">
    <source>
        <dbReference type="ARBA" id="ARBA00022475"/>
    </source>
</evidence>
<dbReference type="InterPro" id="IPR059000">
    <property type="entry name" value="ATPase_P-type_domA"/>
</dbReference>
<reference evidence="24" key="1">
    <citation type="submission" date="2018-04" db="EMBL/GenBank/DDBJ databases">
        <authorList>
            <person name="Liu S."/>
            <person name="Wang Z."/>
            <person name="Li J."/>
        </authorList>
    </citation>
    <scope>NUCLEOTIDE SEQUENCE [LARGE SCALE GENOMIC DNA]</scope>
    <source>
        <strain evidence="24">622</strain>
    </source>
</reference>
<dbReference type="InterPro" id="IPR023214">
    <property type="entry name" value="HAD_sf"/>
</dbReference>
<dbReference type="SUPFAM" id="SSF56784">
    <property type="entry name" value="HAD-like"/>
    <property type="match status" value="1"/>
</dbReference>
<dbReference type="PROSITE" id="PS00154">
    <property type="entry name" value="ATPASE_E1_E2"/>
    <property type="match status" value="1"/>
</dbReference>
<evidence type="ECO:0000313" key="23">
    <source>
        <dbReference type="EMBL" id="PWC07448.1"/>
    </source>
</evidence>
<evidence type="ECO:0000256" key="3">
    <source>
        <dbReference type="ARBA" id="ARBA00012517"/>
    </source>
</evidence>
<keyword evidence="24" id="KW-1185">Reference proteome</keyword>
<dbReference type="SUPFAM" id="SSF81665">
    <property type="entry name" value="Calcium ATPase, transmembrane domain M"/>
    <property type="match status" value="1"/>
</dbReference>
<name>A0A2U1TEX3_9MICO</name>
<evidence type="ECO:0000256" key="10">
    <source>
        <dbReference type="ARBA" id="ARBA00022796"/>
    </source>
</evidence>
<dbReference type="GO" id="GO:0016887">
    <property type="term" value="F:ATP hydrolysis activity"/>
    <property type="evidence" value="ECO:0007669"/>
    <property type="project" value="InterPro"/>
</dbReference>
<dbReference type="SFLD" id="SFLDF00027">
    <property type="entry name" value="p-type_atpase"/>
    <property type="match status" value="1"/>
</dbReference>
<feature type="transmembrane region" description="Helical" evidence="21">
    <location>
        <begin position="339"/>
        <end position="360"/>
    </location>
</feature>
<keyword evidence="14 21" id="KW-1133">Transmembrane helix</keyword>
<dbReference type="InterPro" id="IPR027256">
    <property type="entry name" value="P-typ_ATPase_IB"/>
</dbReference>
<dbReference type="InterPro" id="IPR044492">
    <property type="entry name" value="P_typ_ATPase_HD_dom"/>
</dbReference>
<keyword evidence="9 21" id="KW-0547">Nucleotide-binding</keyword>
<keyword evidence="15" id="KW-0186">Copper</keyword>
<evidence type="ECO:0000256" key="1">
    <source>
        <dbReference type="ARBA" id="ARBA00004651"/>
    </source>
</evidence>
<evidence type="ECO:0000313" key="24">
    <source>
        <dbReference type="Proteomes" id="UP000244962"/>
    </source>
</evidence>
<comment type="similarity">
    <text evidence="2 21">Belongs to the cation transport ATPase (P-type) (TC 3.A.3) family. Type IB subfamily.</text>
</comment>
<evidence type="ECO:0000256" key="19">
    <source>
        <dbReference type="ARBA" id="ARBA00049360"/>
    </source>
</evidence>
<evidence type="ECO:0000256" key="11">
    <source>
        <dbReference type="ARBA" id="ARBA00022840"/>
    </source>
</evidence>
<keyword evidence="13" id="KW-1278">Translocase</keyword>
<feature type="transmembrane region" description="Helical" evidence="21">
    <location>
        <begin position="683"/>
        <end position="700"/>
    </location>
</feature>
<gene>
    <name evidence="23" type="ORF">DF223_06460</name>
</gene>
<evidence type="ECO:0000256" key="9">
    <source>
        <dbReference type="ARBA" id="ARBA00022741"/>
    </source>
</evidence>
<dbReference type="Pfam" id="PF00122">
    <property type="entry name" value="E1-E2_ATPase"/>
    <property type="match status" value="1"/>
</dbReference>
<dbReference type="Gene3D" id="3.40.50.1000">
    <property type="entry name" value="HAD superfamily/HAD-like"/>
    <property type="match status" value="1"/>
</dbReference>
<sequence>MTCASCVARVEKRLSRLDGVTAEVNLATERASVQFPGTVSAEQLVTAVESAGYGATLVPERPIAEPAPRAEPTSLRIRLLVSAVLTLPVVVLAMVPAWQFVNWQWVSLALAAPVVIWGGYPFHRATWLNLRHGTLTMDTLITLGTGAAFLWSLWALFFGMAGMPGVTHEFSLFTPDADPSETIYLEVAAGVTVFLLLGRYIEQRSRRAAGQALRSLLELGAKDVTVLRSAPSGSQETTIPVGELTTGDRFVVRPGETIATDGVVESGSAAVDVSMLTGESVPVEVAPGDAVIGGTIAGGGRLIVRASRVGSETRLAQMARLVEAAQLGKGQAQRLADRISAVFVPIVIALAVVVFVAWVLTGNPLSSGFTAAVAVLIIACPCALGLATPVALLVGTSRGAQSGILITGPEALERARRIDTVVLDKTGTVTTGTMTLTRVTATDETALARAASLEAASEHPIARAIVAGAADLVGADGNLAVTHSVSDFRSAAGLGVTGTVNGAEVVVGRPAFAAEHGCTVPGELADAVTAAESAGSTAVVVGWDGEVRGVLEVADTVKPEAHAAVERLRRLGLDVVLLTGDNERAARVVAGEVGIDRVIAGVLPEQKVDEVRRIQGDGHSVAMVGDGVNDAAALATADLGIAMGSGTDAAISASDITLVRSDLGSVADAVELSRKTLAIIRGNLFWAFAYNVAALPLAAFGLLNPIIAGAAMAFSSVFVVLNSLRLRSFTPR</sequence>
<dbReference type="Gene3D" id="3.30.70.100">
    <property type="match status" value="1"/>
</dbReference>
<dbReference type="Gene3D" id="3.40.1110.10">
    <property type="entry name" value="Calcium-transporting ATPase, cytoplasmic domain N"/>
    <property type="match status" value="1"/>
</dbReference>
<evidence type="ECO:0000256" key="21">
    <source>
        <dbReference type="RuleBase" id="RU362081"/>
    </source>
</evidence>
<evidence type="ECO:0000256" key="17">
    <source>
        <dbReference type="ARBA" id="ARBA00023136"/>
    </source>
</evidence>
<dbReference type="NCBIfam" id="TIGR01525">
    <property type="entry name" value="ATPase-IB_hvy"/>
    <property type="match status" value="1"/>
</dbReference>
<dbReference type="SUPFAM" id="SSF55008">
    <property type="entry name" value="HMA, heavy metal-associated domain"/>
    <property type="match status" value="1"/>
</dbReference>
<keyword evidence="17 21" id="KW-0472">Membrane</keyword>
<dbReference type="FunFam" id="3.30.70.100:FF:000005">
    <property type="entry name" value="Copper-exporting P-type ATPase A"/>
    <property type="match status" value="1"/>
</dbReference>
<dbReference type="NCBIfam" id="TIGR01494">
    <property type="entry name" value="ATPase_P-type"/>
    <property type="match status" value="1"/>
</dbReference>
<feature type="transmembrane region" description="Helical" evidence="21">
    <location>
        <begin position="103"/>
        <end position="120"/>
    </location>
</feature>
<dbReference type="CDD" id="cd02094">
    <property type="entry name" value="P-type_ATPase_Cu-like"/>
    <property type="match status" value="1"/>
</dbReference>
<organism evidence="23 24">
    <name type="scientific">Mycetocola zhujimingii</name>
    <dbReference type="NCBI Taxonomy" id="2079792"/>
    <lineage>
        <taxon>Bacteria</taxon>
        <taxon>Bacillati</taxon>
        <taxon>Actinomycetota</taxon>
        <taxon>Actinomycetes</taxon>
        <taxon>Micrococcales</taxon>
        <taxon>Microbacteriaceae</taxon>
        <taxon>Mycetocola</taxon>
    </lineage>
</organism>
<dbReference type="EMBL" id="QEFB01000005">
    <property type="protein sequence ID" value="PWC07448.1"/>
    <property type="molecule type" value="Genomic_DNA"/>
</dbReference>
<dbReference type="PRINTS" id="PR00119">
    <property type="entry name" value="CATATPASE"/>
</dbReference>
<protein>
    <recommendedName>
        <fullName evidence="20">Cation-transporting P-type ATPase B</fullName>
        <ecNumber evidence="3">7.2.2.8</ecNumber>
    </recommendedName>
</protein>
<dbReference type="Pfam" id="PF00403">
    <property type="entry name" value="HMA"/>
    <property type="match status" value="1"/>
</dbReference>
<dbReference type="InterPro" id="IPR036412">
    <property type="entry name" value="HAD-like_sf"/>
</dbReference>
<dbReference type="InterPro" id="IPR006121">
    <property type="entry name" value="HMA_dom"/>
</dbReference>
<evidence type="ECO:0000256" key="8">
    <source>
        <dbReference type="ARBA" id="ARBA00022723"/>
    </source>
</evidence>
<dbReference type="SUPFAM" id="SSF81653">
    <property type="entry name" value="Calcium ATPase, transduction domain A"/>
    <property type="match status" value="1"/>
</dbReference>
<comment type="catalytic activity">
    <reaction evidence="18">
        <text>Cu(+)(in) + ATP + H2O = Cu(+)(out) + ADP + phosphate + H(+)</text>
        <dbReference type="Rhea" id="RHEA:25792"/>
        <dbReference type="ChEBI" id="CHEBI:15377"/>
        <dbReference type="ChEBI" id="CHEBI:15378"/>
        <dbReference type="ChEBI" id="CHEBI:30616"/>
        <dbReference type="ChEBI" id="CHEBI:43474"/>
        <dbReference type="ChEBI" id="CHEBI:49552"/>
        <dbReference type="ChEBI" id="CHEBI:456216"/>
        <dbReference type="EC" id="7.2.2.8"/>
    </reaction>
</comment>
<dbReference type="InterPro" id="IPR036163">
    <property type="entry name" value="HMA_dom_sf"/>
</dbReference>
<keyword evidence="16" id="KW-0406">Ion transport</keyword>
<dbReference type="InterPro" id="IPR001757">
    <property type="entry name" value="P_typ_ATPase"/>
</dbReference>
<dbReference type="CDD" id="cd00371">
    <property type="entry name" value="HMA"/>
    <property type="match status" value="1"/>
</dbReference>
<dbReference type="EC" id="7.2.2.8" evidence="3"/>
<dbReference type="FunFam" id="2.70.150.10:FF:000002">
    <property type="entry name" value="Copper-transporting ATPase 1, putative"/>
    <property type="match status" value="1"/>
</dbReference>
<dbReference type="GO" id="GO:0140581">
    <property type="term" value="F:P-type monovalent copper transporter activity"/>
    <property type="evidence" value="ECO:0007669"/>
    <property type="project" value="UniProtKB-EC"/>
</dbReference>
<dbReference type="PANTHER" id="PTHR43520:SF8">
    <property type="entry name" value="P-TYPE CU(+) TRANSPORTER"/>
    <property type="match status" value="1"/>
</dbReference>
<feature type="transmembrane region" description="Helical" evidence="21">
    <location>
        <begin position="140"/>
        <end position="163"/>
    </location>
</feature>
<evidence type="ECO:0000256" key="13">
    <source>
        <dbReference type="ARBA" id="ARBA00022967"/>
    </source>
</evidence>
<dbReference type="AlphaFoldDB" id="A0A2U1TEX3"/>
<keyword evidence="10" id="KW-0187">Copper transport</keyword>
<dbReference type="Pfam" id="PF00702">
    <property type="entry name" value="Hydrolase"/>
    <property type="match status" value="1"/>
</dbReference>
<dbReference type="InterPro" id="IPR008250">
    <property type="entry name" value="ATPase_P-typ_transduc_dom_A_sf"/>
</dbReference>
<feature type="transmembrane region" description="Helical" evidence="21">
    <location>
        <begin position="183"/>
        <end position="201"/>
    </location>
</feature>
<dbReference type="InterPro" id="IPR018303">
    <property type="entry name" value="ATPase_P-typ_P_site"/>
</dbReference>
<dbReference type="InterPro" id="IPR023299">
    <property type="entry name" value="ATPase_P-typ_cyto_dom_N"/>
</dbReference>
<dbReference type="InterPro" id="IPR023298">
    <property type="entry name" value="ATPase_P-typ_TM_dom_sf"/>
</dbReference>
<accession>A0A2U1TEX3</accession>
<feature type="domain" description="HMA" evidence="22">
    <location>
        <begin position="1"/>
        <end position="56"/>
    </location>
</feature>
<comment type="subcellular location">
    <subcellularLocation>
        <location evidence="1">Cell membrane</location>
        <topology evidence="1">Multi-pass membrane protein</topology>
    </subcellularLocation>
</comment>
<dbReference type="GO" id="GO:0005524">
    <property type="term" value="F:ATP binding"/>
    <property type="evidence" value="ECO:0007669"/>
    <property type="project" value="UniProtKB-UniRule"/>
</dbReference>
<dbReference type="GO" id="GO:0005886">
    <property type="term" value="C:plasma membrane"/>
    <property type="evidence" value="ECO:0007669"/>
    <property type="project" value="UniProtKB-SubCell"/>
</dbReference>